<dbReference type="Pfam" id="PF00126">
    <property type="entry name" value="HTH_1"/>
    <property type="match status" value="1"/>
</dbReference>
<dbReference type="InterPro" id="IPR005119">
    <property type="entry name" value="LysR_subst-bd"/>
</dbReference>
<keyword evidence="4" id="KW-0804">Transcription</keyword>
<evidence type="ECO:0000256" key="1">
    <source>
        <dbReference type="ARBA" id="ARBA00009437"/>
    </source>
</evidence>
<evidence type="ECO:0000313" key="6">
    <source>
        <dbReference type="EMBL" id="MEQ2472058.1"/>
    </source>
</evidence>
<evidence type="ECO:0000256" key="2">
    <source>
        <dbReference type="ARBA" id="ARBA00023015"/>
    </source>
</evidence>
<dbReference type="SUPFAM" id="SSF53850">
    <property type="entry name" value="Periplasmic binding protein-like II"/>
    <property type="match status" value="1"/>
</dbReference>
<name>A0ABV1FGN7_9FIRM</name>
<dbReference type="CDD" id="cd05466">
    <property type="entry name" value="PBP2_LTTR_substrate"/>
    <property type="match status" value="1"/>
</dbReference>
<dbReference type="Gene3D" id="1.10.10.10">
    <property type="entry name" value="Winged helix-like DNA-binding domain superfamily/Winged helix DNA-binding domain"/>
    <property type="match status" value="1"/>
</dbReference>
<dbReference type="Pfam" id="PF03466">
    <property type="entry name" value="LysR_substrate"/>
    <property type="match status" value="1"/>
</dbReference>
<sequence length="293" mass="33480">MISRYGIFCKIIETGSFTKTAELLGYSQSAVSQTIKALEQETGTTLINRRKDGTLLTVDGAAYLPYFQQIYQAEEALERKEREMRGLENSVIQIGTFTSVSRNLLPELMREFKKKYPGTRFVLQQGEYTNIAGWVRDGSIDFGFVNAEAVPDMEVSVLYRDEMVAVLPEEHPLAGQKDVSLAELGREPFILLDEGEYSVPERAFAKLQIEPRIEYKVYDDYSILAMIRQGLGVSILYRLVLEGFEDGLELRPIRERLERPVALLWRNWETMPFAARRFASFVKEACVEHGKPL</sequence>
<gene>
    <name evidence="6" type="ORF">WMO29_06085</name>
</gene>
<dbReference type="InterPro" id="IPR000847">
    <property type="entry name" value="LysR_HTH_N"/>
</dbReference>
<dbReference type="InterPro" id="IPR036388">
    <property type="entry name" value="WH-like_DNA-bd_sf"/>
</dbReference>
<evidence type="ECO:0000313" key="7">
    <source>
        <dbReference type="Proteomes" id="UP001438008"/>
    </source>
</evidence>
<dbReference type="PROSITE" id="PS50931">
    <property type="entry name" value="HTH_LYSR"/>
    <property type="match status" value="1"/>
</dbReference>
<comment type="similarity">
    <text evidence="1">Belongs to the LysR transcriptional regulatory family.</text>
</comment>
<proteinExistence type="inferred from homology"/>
<keyword evidence="3" id="KW-0238">DNA-binding</keyword>
<evidence type="ECO:0000256" key="3">
    <source>
        <dbReference type="ARBA" id="ARBA00023125"/>
    </source>
</evidence>
<protein>
    <submittedName>
        <fullName evidence="6">LysR family transcriptional regulator</fullName>
    </submittedName>
</protein>
<reference evidence="6 7" key="1">
    <citation type="submission" date="2024-03" db="EMBL/GenBank/DDBJ databases">
        <title>Human intestinal bacterial collection.</title>
        <authorList>
            <person name="Pauvert C."/>
            <person name="Hitch T.C.A."/>
            <person name="Clavel T."/>
        </authorList>
    </citation>
    <scope>NUCLEOTIDE SEQUENCE [LARGE SCALE GENOMIC DNA]</scope>
    <source>
        <strain evidence="6 7">CLA-AA-H132</strain>
    </source>
</reference>
<keyword evidence="7" id="KW-1185">Reference proteome</keyword>
<organism evidence="6 7">
    <name type="scientific">Laedolimicola intestinihominis</name>
    <dbReference type="NCBI Taxonomy" id="3133166"/>
    <lineage>
        <taxon>Bacteria</taxon>
        <taxon>Bacillati</taxon>
        <taxon>Bacillota</taxon>
        <taxon>Clostridia</taxon>
        <taxon>Lachnospirales</taxon>
        <taxon>Lachnospiraceae</taxon>
        <taxon>Laedolimicola</taxon>
    </lineage>
</organism>
<accession>A0ABV1FGN7</accession>
<dbReference type="SUPFAM" id="SSF46785">
    <property type="entry name" value="Winged helix' DNA-binding domain"/>
    <property type="match status" value="1"/>
</dbReference>
<dbReference type="PANTHER" id="PTHR30419:SF24">
    <property type="entry name" value="HTH-TYPE TRANSCRIPTIONAL REGULATOR CZCR"/>
    <property type="match status" value="1"/>
</dbReference>
<dbReference type="EMBL" id="JBBMFE010000004">
    <property type="protein sequence ID" value="MEQ2472058.1"/>
    <property type="molecule type" value="Genomic_DNA"/>
</dbReference>
<dbReference type="PANTHER" id="PTHR30419">
    <property type="entry name" value="HTH-TYPE TRANSCRIPTIONAL REGULATOR YBHD"/>
    <property type="match status" value="1"/>
</dbReference>
<dbReference type="InterPro" id="IPR050950">
    <property type="entry name" value="HTH-type_LysR_regulators"/>
</dbReference>
<dbReference type="PRINTS" id="PR00039">
    <property type="entry name" value="HTHLYSR"/>
</dbReference>
<dbReference type="RefSeq" id="WP_349164185.1">
    <property type="nucleotide sequence ID" value="NZ_JBBMFE010000004.1"/>
</dbReference>
<keyword evidence="2" id="KW-0805">Transcription regulation</keyword>
<dbReference type="Proteomes" id="UP001438008">
    <property type="component" value="Unassembled WGS sequence"/>
</dbReference>
<feature type="domain" description="HTH lysR-type" evidence="5">
    <location>
        <begin position="7"/>
        <end position="57"/>
    </location>
</feature>
<evidence type="ECO:0000256" key="4">
    <source>
        <dbReference type="ARBA" id="ARBA00023163"/>
    </source>
</evidence>
<comment type="caution">
    <text evidence="6">The sequence shown here is derived from an EMBL/GenBank/DDBJ whole genome shotgun (WGS) entry which is preliminary data.</text>
</comment>
<dbReference type="Gene3D" id="3.40.190.290">
    <property type="match status" value="1"/>
</dbReference>
<evidence type="ECO:0000259" key="5">
    <source>
        <dbReference type="PROSITE" id="PS50931"/>
    </source>
</evidence>
<dbReference type="InterPro" id="IPR036390">
    <property type="entry name" value="WH_DNA-bd_sf"/>
</dbReference>